<dbReference type="Proteomes" id="UP000683507">
    <property type="component" value="Chromosome"/>
</dbReference>
<evidence type="ECO:0000313" key="2">
    <source>
        <dbReference type="EMBL" id="CAG5077943.1"/>
    </source>
</evidence>
<sequence>MSIKKSLFLLLLFVALGFQSKSPEYVPPFKIISDTIDKSVPADKCLVTGVVTYNEKTVNEATVKAYDYDEASGYTQMTLLVNSDKLGRIRMSVDSSTFFLTAWKPGTGTAYIEGVKFKGGHHIVMEIYLPDEEMEVVEKPVVYLYNNKEPLDASVQVDTDMEMIFSYPQLNKNNSWNVNVNAEGIRTENGSKYPYLFWEAETKGYEFYTRREGLILGQIIKTDTAVPYLENKLTSLHLNSTEITDFITYWGPRLQQMEYALIQFKTDEEVDDIAHLNITPQPDWIRRVYMVFTGFEKEPALKVLDVSPMEEGLVKREGFHVVEWGGSEISRINL</sequence>
<accession>A0A916NFI6</accession>
<evidence type="ECO:0000256" key="1">
    <source>
        <dbReference type="SAM" id="SignalP"/>
    </source>
</evidence>
<dbReference type="EMBL" id="OU015584">
    <property type="protein sequence ID" value="CAG5077943.1"/>
    <property type="molecule type" value="Genomic_DNA"/>
</dbReference>
<name>A0A916NFI6_9FLAO</name>
<organism evidence="2 3">
    <name type="scientific">Parvicella tangerina</name>
    <dbReference type="NCBI Taxonomy" id="2829795"/>
    <lineage>
        <taxon>Bacteria</taxon>
        <taxon>Pseudomonadati</taxon>
        <taxon>Bacteroidota</taxon>
        <taxon>Flavobacteriia</taxon>
        <taxon>Flavobacteriales</taxon>
        <taxon>Parvicellaceae</taxon>
        <taxon>Parvicella</taxon>
    </lineage>
</organism>
<proteinExistence type="predicted"/>
<dbReference type="AlphaFoldDB" id="A0A916NFI6"/>
<reference evidence="2" key="1">
    <citation type="submission" date="2021-04" db="EMBL/GenBank/DDBJ databases">
        <authorList>
            <person name="Rodrigo-Torres L."/>
            <person name="Arahal R. D."/>
            <person name="Lucena T."/>
        </authorList>
    </citation>
    <scope>NUCLEOTIDE SEQUENCE</scope>
    <source>
        <strain evidence="2">AS29M-1</strain>
    </source>
</reference>
<keyword evidence="3" id="KW-1185">Reference proteome</keyword>
<dbReference type="KEGG" id="ptan:CRYO30217_00522"/>
<feature type="signal peptide" evidence="1">
    <location>
        <begin position="1"/>
        <end position="20"/>
    </location>
</feature>
<evidence type="ECO:0008006" key="4">
    <source>
        <dbReference type="Google" id="ProtNLM"/>
    </source>
</evidence>
<evidence type="ECO:0000313" key="3">
    <source>
        <dbReference type="Proteomes" id="UP000683507"/>
    </source>
</evidence>
<feature type="chain" id="PRO_5037388654" description="Carboxypeptidase regulatory-like domain-containing protein" evidence="1">
    <location>
        <begin position="21"/>
        <end position="334"/>
    </location>
</feature>
<gene>
    <name evidence="2" type="ORF">CRYO30217_00522</name>
</gene>
<protein>
    <recommendedName>
        <fullName evidence="4">Carboxypeptidase regulatory-like domain-containing protein</fullName>
    </recommendedName>
</protein>
<keyword evidence="1" id="KW-0732">Signal</keyword>